<dbReference type="RefSeq" id="WP_241936647.1">
    <property type="nucleotide sequence ID" value="NZ_JALBGC010000003.1"/>
</dbReference>
<evidence type="ECO:0000256" key="2">
    <source>
        <dbReference type="SAM" id="SignalP"/>
    </source>
</evidence>
<feature type="chain" id="PRO_5040888166" evidence="2">
    <location>
        <begin position="24"/>
        <end position="572"/>
    </location>
</feature>
<sequence>MKKHLLIHGACCLSFLLPALAVAQSAATATVPTANQLHSAPNAAVSATFSQALGVGAAAALKVHSMQRGGMRAGHTGVVSTNGNTLTFAPTYGFSAGEVISVTAIAGVKNTAGQAIIPPYSWQFVVAATGPGRGYFSTGSDPVLFTGSKTIVAGDVDNDGDMDMLSANIGDQTVNVCLNNGQGVFSLAPSNPSPSVRNNPYGLALGDLDNDGDLDFVTANVNDRSVSVRLNDGTGNFTPHPLHPEVAVAYGPTDIALGDLDGDGDLDFVTSSQAVYGRLSVRLNNGTGTFVAAADVQVGSSPQGVTLGDIDGDGDLDIAAANVSSNSVSIRVNNGSASFADPTVGAELPVGMFPELVVLRDADGDGDVDLFTANNHDGTVSLRLNNGQGLFTAPATGAEITVGGYPKGLALGDVDSDGDIDLVVNTNTIALYFNDGQGLFSSAPYNAIPISNGCGGNIALSDLDGDGDLDFLGPNAGGGAFIRLNGSSRVLATAPANQPESALVVSPNPARSVLRVAGLAAQCPVCLFDVAGRLVYTLPYPGDHALLTLPDGLPRGFYILRSGPQSRRLLLE</sequence>
<dbReference type="AlphaFoldDB" id="A0A9X1VGA1"/>
<dbReference type="InterPro" id="IPR032812">
    <property type="entry name" value="SbsA_Ig"/>
</dbReference>
<protein>
    <submittedName>
        <fullName evidence="4">FG-GAP-like repeat-containing protein</fullName>
    </submittedName>
</protein>
<evidence type="ECO:0000259" key="3">
    <source>
        <dbReference type="Pfam" id="PF13205"/>
    </source>
</evidence>
<dbReference type="Gene3D" id="2.130.10.130">
    <property type="entry name" value="Integrin alpha, N-terminal"/>
    <property type="match status" value="2"/>
</dbReference>
<dbReference type="InterPro" id="IPR028994">
    <property type="entry name" value="Integrin_alpha_N"/>
</dbReference>
<evidence type="ECO:0000313" key="5">
    <source>
        <dbReference type="Proteomes" id="UP001139193"/>
    </source>
</evidence>
<dbReference type="EMBL" id="JALBGC010000003">
    <property type="protein sequence ID" value="MCI1188386.1"/>
    <property type="molecule type" value="Genomic_DNA"/>
</dbReference>
<dbReference type="PANTHER" id="PTHR46580:SF2">
    <property type="entry name" value="MAM DOMAIN-CONTAINING PROTEIN"/>
    <property type="match status" value="1"/>
</dbReference>
<dbReference type="InterPro" id="IPR013517">
    <property type="entry name" value="FG-GAP"/>
</dbReference>
<dbReference type="Pfam" id="PF13517">
    <property type="entry name" value="FG-GAP_3"/>
    <property type="match status" value="3"/>
</dbReference>
<gene>
    <name evidence="4" type="ORF">MON38_13220</name>
</gene>
<evidence type="ECO:0000313" key="4">
    <source>
        <dbReference type="EMBL" id="MCI1188386.1"/>
    </source>
</evidence>
<dbReference type="SUPFAM" id="SSF69318">
    <property type="entry name" value="Integrin alpha N-terminal domain"/>
    <property type="match status" value="1"/>
</dbReference>
<accession>A0A9X1VGA1</accession>
<comment type="caution">
    <text evidence="4">The sequence shown here is derived from an EMBL/GenBank/DDBJ whole genome shotgun (WGS) entry which is preliminary data.</text>
</comment>
<reference evidence="4" key="1">
    <citation type="submission" date="2022-03" db="EMBL/GenBank/DDBJ databases">
        <title>Bacterial whole genome sequence for Hymenobacter sp. DH14.</title>
        <authorList>
            <person name="Le V."/>
        </authorList>
    </citation>
    <scope>NUCLEOTIDE SEQUENCE</scope>
    <source>
        <strain evidence="4">DH14</strain>
    </source>
</reference>
<dbReference type="PANTHER" id="PTHR46580">
    <property type="entry name" value="SENSOR KINASE-RELATED"/>
    <property type="match status" value="1"/>
</dbReference>
<keyword evidence="5" id="KW-1185">Reference proteome</keyword>
<feature type="domain" description="SbsA Ig-like" evidence="3">
    <location>
        <begin position="27"/>
        <end position="124"/>
    </location>
</feature>
<dbReference type="Proteomes" id="UP001139193">
    <property type="component" value="Unassembled WGS sequence"/>
</dbReference>
<proteinExistence type="predicted"/>
<keyword evidence="1 2" id="KW-0732">Signal</keyword>
<organism evidence="4 5">
    <name type="scientific">Hymenobacter cyanobacteriorum</name>
    <dbReference type="NCBI Taxonomy" id="2926463"/>
    <lineage>
        <taxon>Bacteria</taxon>
        <taxon>Pseudomonadati</taxon>
        <taxon>Bacteroidota</taxon>
        <taxon>Cytophagia</taxon>
        <taxon>Cytophagales</taxon>
        <taxon>Hymenobacteraceae</taxon>
        <taxon>Hymenobacter</taxon>
    </lineage>
</organism>
<evidence type="ECO:0000256" key="1">
    <source>
        <dbReference type="ARBA" id="ARBA00022729"/>
    </source>
</evidence>
<dbReference type="Pfam" id="PF13205">
    <property type="entry name" value="Big_5"/>
    <property type="match status" value="1"/>
</dbReference>
<name>A0A9X1VGA1_9BACT</name>
<feature type="signal peptide" evidence="2">
    <location>
        <begin position="1"/>
        <end position="23"/>
    </location>
</feature>